<feature type="domain" description="Homologous-pairing protein 2 winged helix" evidence="9">
    <location>
        <begin position="8"/>
        <end position="67"/>
    </location>
</feature>
<dbReference type="InterPro" id="IPR010776">
    <property type="entry name" value="Hop2_WH_dom"/>
</dbReference>
<sequence>MSKSKDSAETSVLQYLTSQNRPYSVNDIVLNLHKEHGKAAVQKALDNLVQNGDVREKTYGKQKVYLVDQSKLSDASPDDLKQMDEKVESLEKLCKQNQDAVKEAQSELKMVSSSMTTDEARALVTKLTKETQELSAKYATLSAAQGEVMSKEERNKIRKDREKGIKEWKTRKRICMDMVNTILDNCEMTKAALLEELQVETDEDVGAKIPTS</sequence>
<reference evidence="11 12" key="1">
    <citation type="submission" date="2024-08" db="EMBL/GenBank/DDBJ databases">
        <authorList>
            <person name="Cucini C."/>
            <person name="Frati F."/>
        </authorList>
    </citation>
    <scope>NUCLEOTIDE SEQUENCE [LARGE SCALE GENOMIC DNA]</scope>
</reference>
<keyword evidence="12" id="KW-1185">Reference proteome</keyword>
<dbReference type="PANTHER" id="PTHR15938">
    <property type="entry name" value="TBP-1 INTERACTING PROTEIN"/>
    <property type="match status" value="1"/>
</dbReference>
<dbReference type="Gene3D" id="1.10.10.10">
    <property type="entry name" value="Winged helix-like DNA-binding domain superfamily/Winged helix DNA-binding domain"/>
    <property type="match status" value="1"/>
</dbReference>
<keyword evidence="4 8" id="KW-0175">Coiled coil</keyword>
<evidence type="ECO:0000259" key="9">
    <source>
        <dbReference type="Pfam" id="PF07106"/>
    </source>
</evidence>
<dbReference type="InterPro" id="IPR036388">
    <property type="entry name" value="WH-like_DNA-bd_sf"/>
</dbReference>
<gene>
    <name evidence="11" type="ORF">ODALV1_LOCUS4817</name>
</gene>
<comment type="caution">
    <text evidence="11">The sequence shown here is derived from an EMBL/GenBank/DDBJ whole genome shotgun (WGS) entry which is preliminary data.</text>
</comment>
<dbReference type="EMBL" id="CAXLJM020000014">
    <property type="protein sequence ID" value="CAL8081035.1"/>
    <property type="molecule type" value="Genomic_DNA"/>
</dbReference>
<name>A0ABP1PX56_9HEXA</name>
<accession>A0ABP1PX56</accession>
<protein>
    <recommendedName>
        <fullName evidence="3">Homologous-pairing protein 2 homolog</fullName>
    </recommendedName>
</protein>
<keyword evidence="5" id="KW-0233">DNA recombination</keyword>
<dbReference type="Pfam" id="PF18517">
    <property type="entry name" value="LZ3wCH"/>
    <property type="match status" value="1"/>
</dbReference>
<dbReference type="InterPro" id="IPR036390">
    <property type="entry name" value="WH_DNA-bd_sf"/>
</dbReference>
<evidence type="ECO:0000256" key="4">
    <source>
        <dbReference type="ARBA" id="ARBA00023054"/>
    </source>
</evidence>
<evidence type="ECO:0000259" key="10">
    <source>
        <dbReference type="Pfam" id="PF18517"/>
    </source>
</evidence>
<feature type="domain" description="Leucine zipper with capping helix" evidence="10">
    <location>
        <begin position="152"/>
        <end position="206"/>
    </location>
</feature>
<evidence type="ECO:0000313" key="12">
    <source>
        <dbReference type="Proteomes" id="UP001642540"/>
    </source>
</evidence>
<keyword evidence="6" id="KW-0539">Nucleus</keyword>
<organism evidence="11 12">
    <name type="scientific">Orchesella dallaii</name>
    <dbReference type="NCBI Taxonomy" id="48710"/>
    <lineage>
        <taxon>Eukaryota</taxon>
        <taxon>Metazoa</taxon>
        <taxon>Ecdysozoa</taxon>
        <taxon>Arthropoda</taxon>
        <taxon>Hexapoda</taxon>
        <taxon>Collembola</taxon>
        <taxon>Entomobryomorpha</taxon>
        <taxon>Entomobryoidea</taxon>
        <taxon>Orchesellidae</taxon>
        <taxon>Orchesellinae</taxon>
        <taxon>Orchesella</taxon>
    </lineage>
</organism>
<evidence type="ECO:0000256" key="2">
    <source>
        <dbReference type="ARBA" id="ARBA00007922"/>
    </source>
</evidence>
<dbReference type="Pfam" id="PF07106">
    <property type="entry name" value="WHD_TBPIP"/>
    <property type="match status" value="1"/>
</dbReference>
<evidence type="ECO:0000256" key="8">
    <source>
        <dbReference type="SAM" id="Coils"/>
    </source>
</evidence>
<comment type="similarity">
    <text evidence="2">Belongs to the HOP2 family.</text>
</comment>
<evidence type="ECO:0000313" key="11">
    <source>
        <dbReference type="EMBL" id="CAL8081035.1"/>
    </source>
</evidence>
<evidence type="ECO:0000256" key="5">
    <source>
        <dbReference type="ARBA" id="ARBA00023172"/>
    </source>
</evidence>
<evidence type="ECO:0000256" key="6">
    <source>
        <dbReference type="ARBA" id="ARBA00023242"/>
    </source>
</evidence>
<evidence type="ECO:0000256" key="1">
    <source>
        <dbReference type="ARBA" id="ARBA00004123"/>
    </source>
</evidence>
<dbReference type="Proteomes" id="UP001642540">
    <property type="component" value="Unassembled WGS sequence"/>
</dbReference>
<proteinExistence type="inferred from homology"/>
<keyword evidence="7" id="KW-0469">Meiosis</keyword>
<comment type="subcellular location">
    <subcellularLocation>
        <location evidence="1">Nucleus</location>
    </subcellularLocation>
</comment>
<dbReference type="PANTHER" id="PTHR15938:SF0">
    <property type="entry name" value="HOMOLOGOUS-PAIRING PROTEIN 2 HOMOLOG"/>
    <property type="match status" value="1"/>
</dbReference>
<feature type="coiled-coil region" evidence="8">
    <location>
        <begin position="80"/>
        <end position="107"/>
    </location>
</feature>
<evidence type="ECO:0000256" key="7">
    <source>
        <dbReference type="ARBA" id="ARBA00023254"/>
    </source>
</evidence>
<evidence type="ECO:0000256" key="3">
    <source>
        <dbReference type="ARBA" id="ARBA00016093"/>
    </source>
</evidence>
<dbReference type="SUPFAM" id="SSF46785">
    <property type="entry name" value="Winged helix' DNA-binding domain"/>
    <property type="match status" value="1"/>
</dbReference>
<dbReference type="InterPro" id="IPR040661">
    <property type="entry name" value="LZ3wCH"/>
</dbReference>